<comment type="caution">
    <text evidence="9">The sequence shown here is derived from an EMBL/GenBank/DDBJ whole genome shotgun (WGS) entry which is preliminary data.</text>
</comment>
<keyword evidence="10" id="KW-1185">Reference proteome</keyword>
<dbReference type="STRING" id="337451.A0A3S3QV51"/>
<dbReference type="SUPFAM" id="SSF53335">
    <property type="entry name" value="S-adenosyl-L-methionine-dependent methyltransferases"/>
    <property type="match status" value="1"/>
</dbReference>
<dbReference type="CDD" id="cd02440">
    <property type="entry name" value="AdoMet_MTases"/>
    <property type="match status" value="1"/>
</dbReference>
<sequence>MLEEDTDRTLRHLKPYKQKNFSPFLFRPFLLLVPHEMETETVTGETETDADTGKEAAAIRALGSLFRITQVFLWEDAQFAPEEVSSASACLDDVVKEAKDFHVSAVSTAISSGIDSTVNSFVVLSLEDMELSRQMNELGLPVSFSTNKEKRIVKTREKRRSIPEKRSSGRKRIQEQLIDVSRVSEEESSVQPIVCQDNTNTYCITTNGQHDTSSCCLAEDDSKQQFLSGDGDYIGPTTRVLATTSQDHVCKENTGVAKLYDMSRDDVLDSTALKNDTGVTTCSSPSDAENFLQNALQDPCSGHEHEESDIKLIEFEKLEEYHIGGENTNAKKNHDGNSSERVWVSESAESSRPSDHLEASLQDEYDSCKSCSDLGNWRAVWDDFYMRSYFYNIRTYESTWYPPPGMEYLAFSDSAAELGEMIAGDAENNAGPELAGNNNKVLDVCGSQDHTYIFQEAHNDDGLSSQPSQTVTSSMEHAALNSMACLIPSTTCSTSMHLDESEGNINCFGIKRSSDGDLYPVHSSSLSDTQEPVDRLPNIVNQLGFGEVLRSELQPTVVKSKTDELIAFNHFDGPEMDVTSVEALKLFDDSPLQVLDSQRSVTEACYEETEESDLPLTEMSSAMDEMGEYHEFSYPKKKKKVKTRSRGKKLSTDKQECPLQGMSEGFTVGIVKYWCQRYLLFSRFDDGIKMDEEGWFSVTPEPIARHQASRCGSGTVIDCFTGVGGNAIQFAKRCKHVIAIDIDPQKINYAQHNATIYGVNENIDFIKGDFFRLAPKLKGDTIFMSPPWGGPDYAKVQTYDISTMLKPHDGHLLFKIASRIASSIVMFLPRNVDLNQLAEISLSANPPWSLEVEKNFLNGKLKAITAYFKDVSL</sequence>
<evidence type="ECO:0000256" key="3">
    <source>
        <dbReference type="ARBA" id="ARBA00047418"/>
    </source>
</evidence>
<gene>
    <name evidence="9" type="ORF">CKAN_01917100</name>
</gene>
<dbReference type="AlphaFoldDB" id="A0A3S3QV51"/>
<protein>
    <recommendedName>
        <fullName evidence="1">Trimethylguanosine synthase</fullName>
    </recommendedName>
    <alternativeName>
        <fullName evidence="7">Cap-specific guanine-N(2) methyltransferase</fullName>
    </alternativeName>
</protein>
<comment type="catalytic activity">
    <reaction evidence="5">
        <text>a 5'-end (N(2),N(7)-dimethyl 5'-triphosphoguanosine)-ribonucleoside in snRNA + S-adenosyl-L-methionine = a 5'-end (N(2),N(2),N(7)-trimethyl 5'-triphosphoguanosine)-ribonucleoside in snRNA + S-adenosyl-L-homocysteine + H(+)</text>
        <dbReference type="Rhea" id="RHEA:78479"/>
        <dbReference type="Rhea" id="RHEA-COMP:19087"/>
        <dbReference type="Rhea" id="RHEA-COMP:19089"/>
        <dbReference type="ChEBI" id="CHEBI:15378"/>
        <dbReference type="ChEBI" id="CHEBI:57856"/>
        <dbReference type="ChEBI" id="CHEBI:59789"/>
        <dbReference type="ChEBI" id="CHEBI:167623"/>
        <dbReference type="ChEBI" id="CHEBI:172880"/>
    </reaction>
    <physiologicalReaction direction="left-to-right" evidence="5">
        <dbReference type="Rhea" id="RHEA:78480"/>
    </physiologicalReaction>
</comment>
<dbReference type="EMBL" id="QPKB01000008">
    <property type="protein sequence ID" value="RWR90090.1"/>
    <property type="molecule type" value="Genomic_DNA"/>
</dbReference>
<dbReference type="PANTHER" id="PTHR14741">
    <property type="entry name" value="S-ADENOSYLMETHIONINE-DEPENDENT METHYLTRANSFERASE RELATED"/>
    <property type="match status" value="1"/>
</dbReference>
<dbReference type="InterPro" id="IPR029063">
    <property type="entry name" value="SAM-dependent_MTases_sf"/>
</dbReference>
<accession>A0A3S3QV51</accession>
<evidence type="ECO:0000256" key="1">
    <source>
        <dbReference type="ARBA" id="ARBA00018517"/>
    </source>
</evidence>
<dbReference type="GO" id="GO:0071164">
    <property type="term" value="F:RNA cap trimethylguanosine synthase activity"/>
    <property type="evidence" value="ECO:0007669"/>
    <property type="project" value="TreeGrafter"/>
</dbReference>
<evidence type="ECO:0000256" key="6">
    <source>
        <dbReference type="ARBA" id="ARBA00049075"/>
    </source>
</evidence>
<evidence type="ECO:0000313" key="9">
    <source>
        <dbReference type="EMBL" id="RWR90090.1"/>
    </source>
</evidence>
<proteinExistence type="inferred from homology"/>
<dbReference type="OrthoDB" id="194443at2759"/>
<dbReference type="Proteomes" id="UP000283530">
    <property type="component" value="Unassembled WGS sequence"/>
</dbReference>
<name>A0A3S3QV51_9MAGN</name>
<dbReference type="InterPro" id="IPR019012">
    <property type="entry name" value="RNA_cap_Gua-N2-MeTrfase"/>
</dbReference>
<dbReference type="PROSITE" id="PS50020">
    <property type="entry name" value="WW_DOMAIN_2"/>
    <property type="match status" value="1"/>
</dbReference>
<evidence type="ECO:0000256" key="2">
    <source>
        <dbReference type="ARBA" id="ARBA00025783"/>
    </source>
</evidence>
<comment type="catalytic activity">
    <reaction evidence="3">
        <text>a 5'-end (N(2),N(7)-dimethyl 5'-triphosphoguanosine)-ribonucleoside in snoRNA + S-adenosyl-L-methionine = a 5'-end (N(2),N(2),N(7)-trimethyl 5'-triphosphoguanosine)-ribonucleoside in snoRNA + S-adenosyl-L-homocysteine + H(+)</text>
        <dbReference type="Rhea" id="RHEA:78507"/>
        <dbReference type="Rhea" id="RHEA-COMP:19088"/>
        <dbReference type="Rhea" id="RHEA-COMP:19090"/>
        <dbReference type="ChEBI" id="CHEBI:15378"/>
        <dbReference type="ChEBI" id="CHEBI:57856"/>
        <dbReference type="ChEBI" id="CHEBI:59789"/>
        <dbReference type="ChEBI" id="CHEBI:167623"/>
        <dbReference type="ChEBI" id="CHEBI:172880"/>
    </reaction>
    <physiologicalReaction direction="left-to-right" evidence="3">
        <dbReference type="Rhea" id="RHEA:78508"/>
    </physiologicalReaction>
</comment>
<dbReference type="GO" id="GO:0005634">
    <property type="term" value="C:nucleus"/>
    <property type="evidence" value="ECO:0007669"/>
    <property type="project" value="TreeGrafter"/>
</dbReference>
<evidence type="ECO:0000259" key="8">
    <source>
        <dbReference type="PROSITE" id="PS50020"/>
    </source>
</evidence>
<dbReference type="Pfam" id="PF09445">
    <property type="entry name" value="Methyltransf_15"/>
    <property type="match status" value="1"/>
</dbReference>
<reference evidence="9 10" key="1">
    <citation type="journal article" date="2019" name="Nat. Plants">
        <title>Stout camphor tree genome fills gaps in understanding of flowering plant genome evolution.</title>
        <authorList>
            <person name="Chaw S.M."/>
            <person name="Liu Y.C."/>
            <person name="Wu Y.W."/>
            <person name="Wang H.Y."/>
            <person name="Lin C.I."/>
            <person name="Wu C.S."/>
            <person name="Ke H.M."/>
            <person name="Chang L.Y."/>
            <person name="Hsu C.Y."/>
            <person name="Yang H.T."/>
            <person name="Sudianto E."/>
            <person name="Hsu M.H."/>
            <person name="Wu K.P."/>
            <person name="Wang L.N."/>
            <person name="Leebens-Mack J.H."/>
            <person name="Tsai I.J."/>
        </authorList>
    </citation>
    <scope>NUCLEOTIDE SEQUENCE [LARGE SCALE GENOMIC DNA]</scope>
    <source>
        <strain evidence="10">cv. Chaw 1501</strain>
        <tissue evidence="9">Young leaves</tissue>
    </source>
</reference>
<comment type="similarity">
    <text evidence="2">Belongs to the methyltransferase superfamily. Trimethylguanosine synthase family.</text>
</comment>
<dbReference type="Gene3D" id="3.40.50.150">
    <property type="entry name" value="Vaccinia Virus protein VP39"/>
    <property type="match status" value="1"/>
</dbReference>
<evidence type="ECO:0000313" key="10">
    <source>
        <dbReference type="Proteomes" id="UP000283530"/>
    </source>
</evidence>
<dbReference type="InterPro" id="IPR001202">
    <property type="entry name" value="WW_dom"/>
</dbReference>
<comment type="catalytic activity">
    <reaction evidence="4">
        <text>a 5'-end (N(7)-methyl 5'-triphosphoguanosine)-ribonucleoside in snoRNA + S-adenosyl-L-methionine = a 5'-end (N(2),N(7)-dimethyl 5'-triphosphoguanosine)-ribonucleoside in snoRNA + S-adenosyl-L-homocysteine + H(+)</text>
        <dbReference type="Rhea" id="RHEA:78475"/>
        <dbReference type="Rhea" id="RHEA-COMP:19086"/>
        <dbReference type="Rhea" id="RHEA-COMP:19088"/>
        <dbReference type="ChEBI" id="CHEBI:15378"/>
        <dbReference type="ChEBI" id="CHEBI:57856"/>
        <dbReference type="ChEBI" id="CHEBI:59789"/>
        <dbReference type="ChEBI" id="CHEBI:156461"/>
        <dbReference type="ChEBI" id="CHEBI:172880"/>
    </reaction>
    <physiologicalReaction direction="left-to-right" evidence="4">
        <dbReference type="Rhea" id="RHEA:78476"/>
    </physiologicalReaction>
</comment>
<feature type="domain" description="WW" evidence="8">
    <location>
        <begin position="377"/>
        <end position="405"/>
    </location>
</feature>
<dbReference type="FunFam" id="3.40.50.150:FF:000305">
    <property type="entry name" value="S-adenosyl-L-methionine-dependent methyltransferase superfamily protein"/>
    <property type="match status" value="1"/>
</dbReference>
<comment type="catalytic activity">
    <reaction evidence="6">
        <text>a 5'-end (N(7)-methyl 5'-triphosphoguanosine)-ribonucleoside in snRNA + S-adenosyl-L-methionine = a 5'-end (N(2),N(7)-dimethyl 5'-triphosphoguanosine)-ribonucleoside in snRNA + S-adenosyl-L-homocysteine + H(+)</text>
        <dbReference type="Rhea" id="RHEA:78471"/>
        <dbReference type="Rhea" id="RHEA-COMP:19085"/>
        <dbReference type="Rhea" id="RHEA-COMP:19087"/>
        <dbReference type="ChEBI" id="CHEBI:15378"/>
        <dbReference type="ChEBI" id="CHEBI:57856"/>
        <dbReference type="ChEBI" id="CHEBI:59789"/>
        <dbReference type="ChEBI" id="CHEBI:156461"/>
        <dbReference type="ChEBI" id="CHEBI:172880"/>
    </reaction>
    <physiologicalReaction direction="left-to-right" evidence="6">
        <dbReference type="Rhea" id="RHEA:78472"/>
    </physiologicalReaction>
</comment>
<evidence type="ECO:0000256" key="7">
    <source>
        <dbReference type="ARBA" id="ARBA00049790"/>
    </source>
</evidence>
<dbReference type="PANTHER" id="PTHR14741:SF32">
    <property type="entry name" value="TRIMETHYLGUANOSINE SYNTHASE"/>
    <property type="match status" value="1"/>
</dbReference>
<evidence type="ECO:0000256" key="5">
    <source>
        <dbReference type="ARBA" id="ARBA00048763"/>
    </source>
</evidence>
<dbReference type="PROSITE" id="PS01159">
    <property type="entry name" value="WW_DOMAIN_1"/>
    <property type="match status" value="1"/>
</dbReference>
<evidence type="ECO:0000256" key="4">
    <source>
        <dbReference type="ARBA" id="ARBA00048740"/>
    </source>
</evidence>
<organism evidence="9 10">
    <name type="scientific">Cinnamomum micranthum f. kanehirae</name>
    <dbReference type="NCBI Taxonomy" id="337451"/>
    <lineage>
        <taxon>Eukaryota</taxon>
        <taxon>Viridiplantae</taxon>
        <taxon>Streptophyta</taxon>
        <taxon>Embryophyta</taxon>
        <taxon>Tracheophyta</taxon>
        <taxon>Spermatophyta</taxon>
        <taxon>Magnoliopsida</taxon>
        <taxon>Magnoliidae</taxon>
        <taxon>Laurales</taxon>
        <taxon>Lauraceae</taxon>
        <taxon>Cinnamomum</taxon>
    </lineage>
</organism>
<dbReference type="CDD" id="cd00201">
    <property type="entry name" value="WW"/>
    <property type="match status" value="1"/>
</dbReference>